<evidence type="ECO:0000256" key="1">
    <source>
        <dbReference type="SAM" id="Phobius"/>
    </source>
</evidence>
<reference evidence="3" key="1">
    <citation type="submission" date="2016-06" db="EMBL/GenBank/DDBJ databases">
        <authorList>
            <person name="Nascimento L."/>
            <person name="Pereira R.V."/>
            <person name="Martins L.F."/>
            <person name="Quaggio R.B."/>
            <person name="Silva A.M."/>
            <person name="Setubal J.C."/>
        </authorList>
    </citation>
    <scope>NUCLEOTIDE SEQUENCE [LARGE SCALE GENOMIC DNA]</scope>
</reference>
<proteinExistence type="predicted"/>
<protein>
    <submittedName>
        <fullName evidence="2">Uncharacterized protein</fullName>
    </submittedName>
</protein>
<dbReference type="EMBL" id="LZRT01000036">
    <property type="protein sequence ID" value="OUM89674.1"/>
    <property type="molecule type" value="Genomic_DNA"/>
</dbReference>
<sequence>MKLRLSLILASFVSTLVLLFAVWFVYVTWFVERPVENKLATIKGVGEVHLETSREQVRVELALTEDAELKSVHETALAILKPIAKKRQLTIQFRDHPSQPMQEAWQKTQFLVEEALSRHEYRKLPEVAESFKEQLQLDQAIVDINAGYVYFQFKKGEYRLYKVYPRRAGEEEIHG</sequence>
<gene>
    <name evidence="2" type="ORF">BAA01_02610</name>
</gene>
<dbReference type="Proteomes" id="UP000196475">
    <property type="component" value="Unassembled WGS sequence"/>
</dbReference>
<comment type="caution">
    <text evidence="2">The sequence shown here is derived from an EMBL/GenBank/DDBJ whole genome shotgun (WGS) entry which is preliminary data.</text>
</comment>
<keyword evidence="1" id="KW-1133">Transmembrane helix</keyword>
<dbReference type="AlphaFoldDB" id="A0A1Y3PRM5"/>
<name>A0A1Y3PRM5_9BACI</name>
<accession>A0A1Y3PRM5</accession>
<feature type="transmembrane region" description="Helical" evidence="1">
    <location>
        <begin position="7"/>
        <end position="31"/>
    </location>
</feature>
<evidence type="ECO:0000313" key="3">
    <source>
        <dbReference type="Proteomes" id="UP000196475"/>
    </source>
</evidence>
<organism evidence="2 3">
    <name type="scientific">Bacillus thermozeamaize</name>
    <dbReference type="NCBI Taxonomy" id="230954"/>
    <lineage>
        <taxon>Bacteria</taxon>
        <taxon>Bacillati</taxon>
        <taxon>Bacillota</taxon>
        <taxon>Bacilli</taxon>
        <taxon>Bacillales</taxon>
        <taxon>Bacillaceae</taxon>
        <taxon>Bacillus</taxon>
    </lineage>
</organism>
<evidence type="ECO:0000313" key="2">
    <source>
        <dbReference type="EMBL" id="OUM89674.1"/>
    </source>
</evidence>
<keyword evidence="1" id="KW-0812">Transmembrane</keyword>
<keyword evidence="1" id="KW-0472">Membrane</keyword>